<dbReference type="Proteomes" id="UP001519342">
    <property type="component" value="Unassembled WGS sequence"/>
</dbReference>
<gene>
    <name evidence="3" type="ORF">J2Z76_002779</name>
</gene>
<dbReference type="Pfam" id="PF18889">
    <property type="entry name" value="Beta_helix_3"/>
    <property type="match status" value="6"/>
</dbReference>
<evidence type="ECO:0000259" key="2">
    <source>
        <dbReference type="Pfam" id="PF23197"/>
    </source>
</evidence>
<feature type="chain" id="PRO_5047212045" description="AIR9-like A9 domain-containing protein" evidence="1">
    <location>
        <begin position="29"/>
        <end position="659"/>
    </location>
</feature>
<dbReference type="RefSeq" id="WP_425347569.1">
    <property type="nucleotide sequence ID" value="NZ_JAGGKS010000009.1"/>
</dbReference>
<accession>A0ABS4GH83</accession>
<dbReference type="EMBL" id="JAGGKS010000009">
    <property type="protein sequence ID" value="MBP1926907.1"/>
    <property type="molecule type" value="Genomic_DNA"/>
</dbReference>
<feature type="domain" description="AIR9-like A9" evidence="2">
    <location>
        <begin position="535"/>
        <end position="612"/>
    </location>
</feature>
<organism evidence="3 4">
    <name type="scientific">Sedimentibacter acidaminivorans</name>
    <dbReference type="NCBI Taxonomy" id="913099"/>
    <lineage>
        <taxon>Bacteria</taxon>
        <taxon>Bacillati</taxon>
        <taxon>Bacillota</taxon>
        <taxon>Tissierellia</taxon>
        <taxon>Sedimentibacter</taxon>
    </lineage>
</organism>
<protein>
    <recommendedName>
        <fullName evidence="2">AIR9-like A9 domain-containing protein</fullName>
    </recommendedName>
</protein>
<keyword evidence="4" id="KW-1185">Reference proteome</keyword>
<proteinExistence type="predicted"/>
<evidence type="ECO:0000313" key="3">
    <source>
        <dbReference type="EMBL" id="MBP1926907.1"/>
    </source>
</evidence>
<feature type="non-terminal residue" evidence="3">
    <location>
        <position position="659"/>
    </location>
</feature>
<keyword evidence="1" id="KW-0732">Signal</keyword>
<comment type="caution">
    <text evidence="3">The sequence shown here is derived from an EMBL/GenBank/DDBJ whole genome shotgun (WGS) entry which is preliminary data.</text>
</comment>
<dbReference type="InterPro" id="IPR056284">
    <property type="entry name" value="AIR9-like_A9"/>
</dbReference>
<evidence type="ECO:0000256" key="1">
    <source>
        <dbReference type="SAM" id="SignalP"/>
    </source>
</evidence>
<reference evidence="3 4" key="1">
    <citation type="submission" date="2021-03" db="EMBL/GenBank/DDBJ databases">
        <title>Genomic Encyclopedia of Type Strains, Phase IV (KMG-IV): sequencing the most valuable type-strain genomes for metagenomic binning, comparative biology and taxonomic classification.</title>
        <authorList>
            <person name="Goeker M."/>
        </authorList>
    </citation>
    <scope>NUCLEOTIDE SEQUENCE [LARGE SCALE GENOMIC DNA]</scope>
    <source>
        <strain evidence="3 4">DSM 24004</strain>
    </source>
</reference>
<dbReference type="Pfam" id="PF23197">
    <property type="entry name" value="IG_AIR9"/>
    <property type="match status" value="1"/>
</dbReference>
<name>A0ABS4GH83_9FIRM</name>
<dbReference type="Gene3D" id="2.60.40.2700">
    <property type="match status" value="1"/>
</dbReference>
<evidence type="ECO:0000313" key="4">
    <source>
        <dbReference type="Proteomes" id="UP001519342"/>
    </source>
</evidence>
<feature type="signal peptide" evidence="1">
    <location>
        <begin position="1"/>
        <end position="28"/>
    </location>
</feature>
<sequence length="659" mass="63745">MKIKTTSLLVILCMVLAMLPVSTFTVYAAEGLTVTGGVLNTDYTYAGDVLTITSGTAISISSVTTTSDKIVVQSGITANITLNGVEIDISATSDACAFDMTGATVNLTLAGTNTFKSGYNKAGLQAPSGTTLNIDGSGALSVTGGSRAAGIGGGEKENAGTITINGGTITATSGLYAAGMGGGHEGSAGIITINNGTVTATGVGQTGSGGAGIGTGNGGNNGTINISGGTIVATGGTYGAGIGSGNMSGTSATVNISGGTVTATGNGDGAGIGGGGLKSGGTIDISGGTVTATGGSGGAGIGGGGGIQGEGGEITICGNSIVTATGGDYGGAGIGGGRYGSGGEITICGNSIVTTAGGQNSSGVGSGKSGASGGTIAITENSTLIAIGDVYAAGIGGGITSPGALITIEASTKIKALSEYGDLAIQAVTGSAINSYILMATFTTAENSNTKTEMRNSVGTVLAPVIEWVPESYYKSIAFTLPSDIATYTVYTDGAKQQYTNDATTSNEFAITGAGLSVFNAVTVAQAAPTATVQSITGTTQVGETLTGHYTYSDANSDAEGTSTYKWYRSDDASGTNKAAIAGATATTYLLQAADLGKYISFEVTPVASTGTTTGVAVESAKVGAIITAQAAPTATVQSITGTTQVGQTLTGHYTYSDA</sequence>